<dbReference type="EMBL" id="CP094298">
    <property type="protein sequence ID" value="UNZ00732.1"/>
    <property type="molecule type" value="Genomic_DNA"/>
</dbReference>
<reference evidence="2 3" key="1">
    <citation type="submission" date="2022-03" db="EMBL/GenBank/DDBJ databases">
        <title>Complete genome of Streptomyces rimosus ssp. rimosus R7 (=ATCC 10970).</title>
        <authorList>
            <person name="Beganovic S."/>
            <person name="Ruckert C."/>
            <person name="Busche T."/>
            <person name="Kalinowski J."/>
            <person name="Wittmann C."/>
        </authorList>
    </citation>
    <scope>NUCLEOTIDE SEQUENCE [LARGE SCALE GENOMIC DNA]</scope>
    <source>
        <strain evidence="2 3">R7</strain>
    </source>
</reference>
<accession>A0ABY3YTU1</accession>
<dbReference type="Proteomes" id="UP000829494">
    <property type="component" value="Chromosome"/>
</dbReference>
<protein>
    <recommendedName>
        <fullName evidence="4">Secreted protein</fullName>
    </recommendedName>
</protein>
<evidence type="ECO:0000313" key="3">
    <source>
        <dbReference type="Proteomes" id="UP000829494"/>
    </source>
</evidence>
<evidence type="ECO:0008006" key="4">
    <source>
        <dbReference type="Google" id="ProtNLM"/>
    </source>
</evidence>
<sequence length="246" mass="27206">MRLVGCRAERLLVRSQGRAHGPARGAATAYVHGEARAERQDGGEENEQDQKRNDRAHGKEDYLAARYRSGVIDSRLPLLFLDVDGPLLPFGATREQLPDGYPTYESGHAPRGADANPLITRIDPAHGPRFASLPCTLVWATTWMSDANDCVAPWLGLPELPVVDWPEPDGEDPRDGVHWKTHALVDLAAGRPFAWVDDEITDADRTWVRAHHPGPALLHRVDARLGLTDADFTALDHWLRAMTDSP</sequence>
<gene>
    <name evidence="2" type="ORF">SRIMR7_01105</name>
</gene>
<feature type="compositionally biased region" description="Basic and acidic residues" evidence="1">
    <location>
        <begin position="33"/>
        <end position="58"/>
    </location>
</feature>
<evidence type="ECO:0000256" key="1">
    <source>
        <dbReference type="SAM" id="MobiDB-lite"/>
    </source>
</evidence>
<proteinExistence type="predicted"/>
<organism evidence="2 3">
    <name type="scientific">Streptomyces rimosus subsp. rimosus</name>
    <dbReference type="NCBI Taxonomy" id="132474"/>
    <lineage>
        <taxon>Bacteria</taxon>
        <taxon>Bacillati</taxon>
        <taxon>Actinomycetota</taxon>
        <taxon>Actinomycetes</taxon>
        <taxon>Kitasatosporales</taxon>
        <taxon>Streptomycetaceae</taxon>
        <taxon>Streptomyces</taxon>
    </lineage>
</organism>
<feature type="region of interest" description="Disordered" evidence="1">
    <location>
        <begin position="16"/>
        <end position="58"/>
    </location>
</feature>
<keyword evidence="3" id="KW-1185">Reference proteome</keyword>
<evidence type="ECO:0000313" key="2">
    <source>
        <dbReference type="EMBL" id="UNZ00732.1"/>
    </source>
</evidence>
<name>A0ABY3YTU1_STRRM</name>